<keyword evidence="1" id="KW-0677">Repeat</keyword>
<evidence type="ECO:0000313" key="5">
    <source>
        <dbReference type="RefSeq" id="XP_005107740.1"/>
    </source>
</evidence>
<protein>
    <submittedName>
        <fullName evidence="5">Uncharacterized protein LOC101858301 isoform X2</fullName>
    </submittedName>
</protein>
<evidence type="ECO:0000256" key="1">
    <source>
        <dbReference type="ARBA" id="ARBA00022737"/>
    </source>
</evidence>
<sequence length="410" mass="46382">MRPDAAGALWKDQLLEAAETDSVCDIQRLLQTPIKVTKELQDDSIEAVYLALKKGKWKVLLEILTSRIFKEKHKQRLLTEFPNLLYYTVSLCEDYKKVVRRMCHTLALPDTTVSEIFGLLNEDGFSALHLAAIDGDVDSARRILALGGSGYIPSQDGNTALSLSIAFNHPHFWKFVLPFSNVNTCDNDCDTPLMFACWRRQHKLVNALIQSGADCNARSKLHTSALWNAVYKCSYHCVRILLESGADMTVRCEGTYLFLNEESDGGEEGSIKQIYPGAFRSLLWVCVDRCGQRQNRSRSSCLQILSLLLAAGYDPTQDHWIKKLASFHRPERPLNVSKPAHCLPFNVVNDSGLINLLMYVYAQPLQLRSLCRNKIRLLFVENKTTLSFKKWVSALKVGVNTSQFLTLQYL</sequence>
<organism evidence="4 5">
    <name type="scientific">Aplysia californica</name>
    <name type="common">California sea hare</name>
    <dbReference type="NCBI Taxonomy" id="6500"/>
    <lineage>
        <taxon>Eukaryota</taxon>
        <taxon>Metazoa</taxon>
        <taxon>Spiralia</taxon>
        <taxon>Lophotrochozoa</taxon>
        <taxon>Mollusca</taxon>
        <taxon>Gastropoda</taxon>
        <taxon>Heterobranchia</taxon>
        <taxon>Euthyneura</taxon>
        <taxon>Tectipleura</taxon>
        <taxon>Aplysiida</taxon>
        <taxon>Aplysioidea</taxon>
        <taxon>Aplysiidae</taxon>
        <taxon>Aplysia</taxon>
    </lineage>
</organism>
<name>A0ABM0K389_APLCA</name>
<evidence type="ECO:0000256" key="2">
    <source>
        <dbReference type="ARBA" id="ARBA00023043"/>
    </source>
</evidence>
<dbReference type="GeneID" id="101858301"/>
<keyword evidence="2 3" id="KW-0040">ANK repeat</keyword>
<dbReference type="Gene3D" id="1.25.40.20">
    <property type="entry name" value="Ankyrin repeat-containing domain"/>
    <property type="match status" value="1"/>
</dbReference>
<dbReference type="PROSITE" id="PS50088">
    <property type="entry name" value="ANK_REPEAT"/>
    <property type="match status" value="2"/>
</dbReference>
<dbReference type="RefSeq" id="XP_005107740.1">
    <property type="nucleotide sequence ID" value="XM_005107683.3"/>
</dbReference>
<dbReference type="SMART" id="SM00248">
    <property type="entry name" value="ANK"/>
    <property type="match status" value="4"/>
</dbReference>
<reference evidence="5" key="1">
    <citation type="submission" date="2025-08" db="UniProtKB">
        <authorList>
            <consortium name="RefSeq"/>
        </authorList>
    </citation>
    <scope>IDENTIFICATION</scope>
</reference>
<proteinExistence type="predicted"/>
<evidence type="ECO:0000313" key="4">
    <source>
        <dbReference type="Proteomes" id="UP000694888"/>
    </source>
</evidence>
<dbReference type="PANTHER" id="PTHR24198">
    <property type="entry name" value="ANKYRIN REPEAT AND PROTEIN KINASE DOMAIN-CONTAINING PROTEIN"/>
    <property type="match status" value="1"/>
</dbReference>
<feature type="repeat" description="ANK" evidence="3">
    <location>
        <begin position="123"/>
        <end position="155"/>
    </location>
</feature>
<dbReference type="Proteomes" id="UP000694888">
    <property type="component" value="Unplaced"/>
</dbReference>
<dbReference type="Pfam" id="PF12796">
    <property type="entry name" value="Ank_2"/>
    <property type="match status" value="1"/>
</dbReference>
<dbReference type="InterPro" id="IPR036770">
    <property type="entry name" value="Ankyrin_rpt-contain_sf"/>
</dbReference>
<evidence type="ECO:0000256" key="3">
    <source>
        <dbReference type="PROSITE-ProRule" id="PRU00023"/>
    </source>
</evidence>
<dbReference type="PROSITE" id="PS50297">
    <property type="entry name" value="ANK_REP_REGION"/>
    <property type="match status" value="2"/>
</dbReference>
<dbReference type="SUPFAM" id="SSF48403">
    <property type="entry name" value="Ankyrin repeat"/>
    <property type="match status" value="1"/>
</dbReference>
<feature type="repeat" description="ANK" evidence="3">
    <location>
        <begin position="188"/>
        <end position="220"/>
    </location>
</feature>
<gene>
    <name evidence="5" type="primary">LOC101858301</name>
</gene>
<dbReference type="PRINTS" id="PR01415">
    <property type="entry name" value="ANKYRIN"/>
</dbReference>
<keyword evidence="4" id="KW-1185">Reference proteome</keyword>
<accession>A0ABM0K389</accession>
<dbReference type="PANTHER" id="PTHR24198:SF165">
    <property type="entry name" value="ANKYRIN REPEAT-CONTAINING PROTEIN-RELATED"/>
    <property type="match status" value="1"/>
</dbReference>
<dbReference type="InterPro" id="IPR002110">
    <property type="entry name" value="Ankyrin_rpt"/>
</dbReference>